<dbReference type="Proteomes" id="UP000444980">
    <property type="component" value="Unassembled WGS sequence"/>
</dbReference>
<evidence type="ECO:0008006" key="4">
    <source>
        <dbReference type="Google" id="ProtNLM"/>
    </source>
</evidence>
<reference evidence="3" key="1">
    <citation type="submission" date="2019-06" db="EMBL/GenBank/DDBJ databases">
        <title>Gordonia isolated from sludge of a wastewater treatment plant.</title>
        <authorList>
            <person name="Tamura T."/>
            <person name="Aoyama K."/>
            <person name="Kang Y."/>
            <person name="Saito S."/>
            <person name="Akiyama N."/>
            <person name="Yazawa K."/>
            <person name="Gonoi T."/>
            <person name="Mikami Y."/>
        </authorList>
    </citation>
    <scope>NUCLEOTIDE SEQUENCE [LARGE SCALE GENOMIC DNA]</scope>
    <source>
        <strain evidence="3">NBRC 107697</strain>
    </source>
</reference>
<evidence type="ECO:0000256" key="1">
    <source>
        <dbReference type="SAM" id="SignalP"/>
    </source>
</evidence>
<protein>
    <recommendedName>
        <fullName evidence="4">Secreted protein</fullName>
    </recommendedName>
</protein>
<comment type="caution">
    <text evidence="2">The sequence shown here is derived from an EMBL/GenBank/DDBJ whole genome shotgun (WGS) entry which is preliminary data.</text>
</comment>
<name>A0A7M3SV17_9ACTN</name>
<evidence type="ECO:0000313" key="2">
    <source>
        <dbReference type="EMBL" id="GED96491.1"/>
    </source>
</evidence>
<accession>A0A7M3SV17</accession>
<dbReference type="OrthoDB" id="9553941at2"/>
<proteinExistence type="predicted"/>
<dbReference type="RefSeq" id="WP_161925958.1">
    <property type="nucleotide sequence ID" value="NZ_BJOU01000001.1"/>
</dbReference>
<feature type="chain" id="PRO_5039297984" description="Secreted protein" evidence="1">
    <location>
        <begin position="25"/>
        <end position="139"/>
    </location>
</feature>
<gene>
    <name evidence="2" type="ORF">nbrc107697_05300</name>
</gene>
<dbReference type="AlphaFoldDB" id="A0A7M3SV17"/>
<feature type="signal peptide" evidence="1">
    <location>
        <begin position="1"/>
        <end position="24"/>
    </location>
</feature>
<keyword evidence="1" id="KW-0732">Signal</keyword>
<dbReference type="EMBL" id="BJOU01000001">
    <property type="protein sequence ID" value="GED96491.1"/>
    <property type="molecule type" value="Genomic_DNA"/>
</dbReference>
<sequence>MKVFSMLAAAGAAAVCLGSALAPAADAKPRPIPPPAFPIPHTKPHVKFSTEQSRLVFTVTDLPRGEKVCLFEGYFGDPWFGSLGVNAWQALYERYELGTTAKARSVPKPPGVYPVRLTCRMQEHLLVYRTGTVRIPNGG</sequence>
<evidence type="ECO:0000313" key="3">
    <source>
        <dbReference type="Proteomes" id="UP000444980"/>
    </source>
</evidence>
<organism evidence="2 3">
    <name type="scientific">Gordonia crocea</name>
    <dbReference type="NCBI Taxonomy" id="589162"/>
    <lineage>
        <taxon>Bacteria</taxon>
        <taxon>Bacillati</taxon>
        <taxon>Actinomycetota</taxon>
        <taxon>Actinomycetes</taxon>
        <taxon>Mycobacteriales</taxon>
        <taxon>Gordoniaceae</taxon>
        <taxon>Gordonia</taxon>
    </lineage>
</organism>
<keyword evidence="3" id="KW-1185">Reference proteome</keyword>